<accession>A0A225VRS9</accession>
<dbReference type="OrthoDB" id="106563at2759"/>
<name>A0A225VRS9_9STRA</name>
<dbReference type="AlphaFoldDB" id="A0A225VRS9"/>
<protein>
    <submittedName>
        <fullName evidence="1">Uncharacterized protein</fullName>
    </submittedName>
</protein>
<evidence type="ECO:0000313" key="1">
    <source>
        <dbReference type="EMBL" id="OWZ07709.1"/>
    </source>
</evidence>
<dbReference type="EMBL" id="NBNE01003431">
    <property type="protein sequence ID" value="OWZ07709.1"/>
    <property type="molecule type" value="Genomic_DNA"/>
</dbReference>
<evidence type="ECO:0000313" key="2">
    <source>
        <dbReference type="Proteomes" id="UP000198211"/>
    </source>
</evidence>
<organism evidence="1 2">
    <name type="scientific">Phytophthora megakarya</name>
    <dbReference type="NCBI Taxonomy" id="4795"/>
    <lineage>
        <taxon>Eukaryota</taxon>
        <taxon>Sar</taxon>
        <taxon>Stramenopiles</taxon>
        <taxon>Oomycota</taxon>
        <taxon>Peronosporomycetes</taxon>
        <taxon>Peronosporales</taxon>
        <taxon>Peronosporaceae</taxon>
        <taxon>Phytophthora</taxon>
    </lineage>
</organism>
<gene>
    <name evidence="1" type="ORF">PHMEG_00019866</name>
</gene>
<reference evidence="2" key="1">
    <citation type="submission" date="2017-03" db="EMBL/GenBank/DDBJ databases">
        <title>Phytopthora megakarya and P. palmivora, two closely related causual agents of cacao black pod achieved similar genome size and gene model numbers by different mechanisms.</title>
        <authorList>
            <person name="Ali S."/>
            <person name="Shao J."/>
            <person name="Larry D.J."/>
            <person name="Kronmiller B."/>
            <person name="Shen D."/>
            <person name="Strem M.D."/>
            <person name="Melnick R.L."/>
            <person name="Guiltinan M.J."/>
            <person name="Tyler B.M."/>
            <person name="Meinhardt L.W."/>
            <person name="Bailey B.A."/>
        </authorList>
    </citation>
    <scope>NUCLEOTIDE SEQUENCE [LARGE SCALE GENOMIC DNA]</scope>
    <source>
        <strain evidence="2">zdho120</strain>
    </source>
</reference>
<sequence length="71" mass="8167">MNKNKRKEFVEKLDEHVAKGDMITYQDETDFNLGGHASVSKLSSNSHLCRVKPAYSRWRFNIDGRRAPANT</sequence>
<dbReference type="Proteomes" id="UP000198211">
    <property type="component" value="Unassembled WGS sequence"/>
</dbReference>
<comment type="caution">
    <text evidence="1">The sequence shown here is derived from an EMBL/GenBank/DDBJ whole genome shotgun (WGS) entry which is preliminary data.</text>
</comment>
<keyword evidence="2" id="KW-1185">Reference proteome</keyword>
<proteinExistence type="predicted"/>